<keyword evidence="7 27" id="KW-0285">Flavoprotein</keyword>
<evidence type="ECO:0000256" key="22">
    <source>
        <dbReference type="ARBA" id="ARBA00048592"/>
    </source>
</evidence>
<keyword evidence="6" id="KW-0597">Phosphoprotein</keyword>
<evidence type="ECO:0000256" key="21">
    <source>
        <dbReference type="ARBA" id="ARBA00048307"/>
    </source>
</evidence>
<comment type="catalytic activity">
    <reaction evidence="21">
        <text>valproyl-CoA + oxidized [electron-transfer flavoprotein] + H(+) = (2E)-2-propylpent-2-enoyl-CoA + reduced [electron-transfer flavoprotein]</text>
        <dbReference type="Rhea" id="RHEA:65344"/>
        <dbReference type="Rhea" id="RHEA-COMP:10685"/>
        <dbReference type="Rhea" id="RHEA-COMP:10686"/>
        <dbReference type="ChEBI" id="CHEBI:15378"/>
        <dbReference type="ChEBI" id="CHEBI:57692"/>
        <dbReference type="ChEBI" id="CHEBI:58307"/>
        <dbReference type="ChEBI" id="CHEBI:156457"/>
        <dbReference type="ChEBI" id="CHEBI:156458"/>
    </reaction>
    <physiologicalReaction direction="left-to-right" evidence="21">
        <dbReference type="Rhea" id="RHEA:65345"/>
    </physiologicalReaction>
</comment>
<dbReference type="PROSITE" id="PS00073">
    <property type="entry name" value="ACYL_COA_DH_2"/>
    <property type="match status" value="1"/>
</dbReference>
<keyword evidence="14" id="KW-0496">Mitochondrion</keyword>
<dbReference type="FunFam" id="1.10.540.10:FF:000012">
    <property type="entry name" value="Acyl-CoA dehydrogenase short/branched chain"/>
    <property type="match status" value="1"/>
</dbReference>
<evidence type="ECO:0000313" key="31">
    <source>
        <dbReference type="Proteomes" id="UP000887574"/>
    </source>
</evidence>
<dbReference type="EC" id="1.3.8.5" evidence="16"/>
<evidence type="ECO:0000256" key="14">
    <source>
        <dbReference type="ARBA" id="ARBA00023128"/>
    </source>
</evidence>
<evidence type="ECO:0000256" key="5">
    <source>
        <dbReference type="ARBA" id="ARBA00011881"/>
    </source>
</evidence>
<organism evidence="31 32">
    <name type="scientific">Ditylenchus dipsaci</name>
    <dbReference type="NCBI Taxonomy" id="166011"/>
    <lineage>
        <taxon>Eukaryota</taxon>
        <taxon>Metazoa</taxon>
        <taxon>Ecdysozoa</taxon>
        <taxon>Nematoda</taxon>
        <taxon>Chromadorea</taxon>
        <taxon>Rhabditida</taxon>
        <taxon>Tylenchina</taxon>
        <taxon>Tylenchomorpha</taxon>
        <taxon>Sphaerularioidea</taxon>
        <taxon>Anguinidae</taxon>
        <taxon>Anguininae</taxon>
        <taxon>Ditylenchus</taxon>
    </lineage>
</organism>
<evidence type="ECO:0000256" key="13">
    <source>
        <dbReference type="ARBA" id="ARBA00023098"/>
    </source>
</evidence>
<dbReference type="SUPFAM" id="SSF47203">
    <property type="entry name" value="Acyl-CoA dehydrogenase C-terminal domain-like"/>
    <property type="match status" value="1"/>
</dbReference>
<evidence type="ECO:0000256" key="12">
    <source>
        <dbReference type="ARBA" id="ARBA00023002"/>
    </source>
</evidence>
<dbReference type="WBParaSite" id="jg19213">
    <property type="protein sequence ID" value="jg19213"/>
    <property type="gene ID" value="jg19213"/>
</dbReference>
<feature type="domain" description="Acyl-CoA dehydrogenase/oxidase N-terminal" evidence="30">
    <location>
        <begin position="47"/>
        <end position="156"/>
    </location>
</feature>
<evidence type="ECO:0000256" key="1">
    <source>
        <dbReference type="ARBA" id="ARBA00001974"/>
    </source>
</evidence>
<comment type="catalytic activity">
    <reaction evidence="22">
        <text>(2R)-2-methylbutanoyl-CoA + oxidized [electron-transfer flavoprotein] + H(+) = ethylacryloyl-CoA + reduced [electron-transfer flavoprotein]</text>
        <dbReference type="Rhea" id="RHEA:65296"/>
        <dbReference type="Rhea" id="RHEA-COMP:10685"/>
        <dbReference type="Rhea" id="RHEA-COMP:10686"/>
        <dbReference type="ChEBI" id="CHEBI:15378"/>
        <dbReference type="ChEBI" id="CHEBI:57692"/>
        <dbReference type="ChEBI" id="CHEBI:58307"/>
        <dbReference type="ChEBI" id="CHEBI:156439"/>
        <dbReference type="ChEBI" id="CHEBI:156440"/>
    </reaction>
    <physiologicalReaction direction="left-to-right" evidence="22">
        <dbReference type="Rhea" id="RHEA:65297"/>
    </physiologicalReaction>
</comment>
<keyword evidence="11" id="KW-0007">Acetylation</keyword>
<evidence type="ECO:0000256" key="18">
    <source>
        <dbReference type="ARBA" id="ARBA00041537"/>
    </source>
</evidence>
<evidence type="ECO:0000256" key="7">
    <source>
        <dbReference type="ARBA" id="ARBA00022630"/>
    </source>
</evidence>
<comment type="subcellular location">
    <subcellularLocation>
        <location evidence="2">Mitochondrion matrix</location>
    </subcellularLocation>
</comment>
<comment type="catalytic activity">
    <reaction evidence="24">
        <text>hexanoyl-CoA + oxidized [electron-transfer flavoprotein] + H(+) = (2E)-hexenoyl-CoA + reduced [electron-transfer flavoprotein]</text>
        <dbReference type="Rhea" id="RHEA:43464"/>
        <dbReference type="Rhea" id="RHEA-COMP:10685"/>
        <dbReference type="Rhea" id="RHEA-COMP:10686"/>
        <dbReference type="ChEBI" id="CHEBI:15378"/>
        <dbReference type="ChEBI" id="CHEBI:57692"/>
        <dbReference type="ChEBI" id="CHEBI:58307"/>
        <dbReference type="ChEBI" id="CHEBI:62077"/>
        <dbReference type="ChEBI" id="CHEBI:62620"/>
    </reaction>
    <physiologicalReaction direction="left-to-right" evidence="24">
        <dbReference type="Rhea" id="RHEA:43465"/>
    </physiologicalReaction>
</comment>
<evidence type="ECO:0000256" key="9">
    <source>
        <dbReference type="ARBA" id="ARBA00022832"/>
    </source>
</evidence>
<dbReference type="InterPro" id="IPR006091">
    <property type="entry name" value="Acyl-CoA_Oxase/DH_mid-dom"/>
</dbReference>
<comment type="catalytic activity">
    <reaction evidence="23">
        <text>butanoyl-CoA + oxidized [electron-transfer flavoprotein] + H(+) = (2E)-butenoyl-CoA + reduced [electron-transfer flavoprotein]</text>
        <dbReference type="Rhea" id="RHEA:24004"/>
        <dbReference type="Rhea" id="RHEA-COMP:10685"/>
        <dbReference type="Rhea" id="RHEA-COMP:10686"/>
        <dbReference type="ChEBI" id="CHEBI:15378"/>
        <dbReference type="ChEBI" id="CHEBI:57332"/>
        <dbReference type="ChEBI" id="CHEBI:57371"/>
        <dbReference type="ChEBI" id="CHEBI:57692"/>
        <dbReference type="ChEBI" id="CHEBI:58307"/>
    </reaction>
    <physiologicalReaction direction="left-to-right" evidence="23">
        <dbReference type="Rhea" id="RHEA:24005"/>
    </physiologicalReaction>
</comment>
<dbReference type="Gene3D" id="1.20.140.10">
    <property type="entry name" value="Butyryl-CoA Dehydrogenase, subunit A, domain 3"/>
    <property type="match status" value="1"/>
</dbReference>
<dbReference type="InterPro" id="IPR013786">
    <property type="entry name" value="AcylCoA_DH/ox_N"/>
</dbReference>
<dbReference type="Pfam" id="PF02770">
    <property type="entry name" value="Acyl-CoA_dh_M"/>
    <property type="match status" value="1"/>
</dbReference>
<dbReference type="InterPro" id="IPR006089">
    <property type="entry name" value="Acyl-CoA_DH_CS"/>
</dbReference>
<comment type="catalytic activity">
    <reaction evidence="20">
        <text>2-methylbutanoyl-CoA + oxidized [electron-transfer flavoprotein] + H(+) = (2E)-2-methylbut-2-enoyl-CoA + reduced [electron-transfer flavoprotein]</text>
        <dbReference type="Rhea" id="RHEA:43780"/>
        <dbReference type="Rhea" id="RHEA-COMP:10685"/>
        <dbReference type="Rhea" id="RHEA-COMP:10686"/>
        <dbReference type="ChEBI" id="CHEBI:15378"/>
        <dbReference type="ChEBI" id="CHEBI:57336"/>
        <dbReference type="ChEBI" id="CHEBI:57337"/>
        <dbReference type="ChEBI" id="CHEBI:57692"/>
        <dbReference type="ChEBI" id="CHEBI:58307"/>
        <dbReference type="EC" id="1.3.8.5"/>
    </reaction>
    <physiologicalReaction direction="left-to-right" evidence="20">
        <dbReference type="Rhea" id="RHEA:43781"/>
    </physiologicalReaction>
</comment>
<dbReference type="InterPro" id="IPR009075">
    <property type="entry name" value="AcylCo_DH/oxidase_C"/>
</dbReference>
<keyword evidence="8 27" id="KW-0274">FAD</keyword>
<dbReference type="InterPro" id="IPR046373">
    <property type="entry name" value="Acyl-CoA_Oxase/DH_mid-dom_sf"/>
</dbReference>
<evidence type="ECO:0000256" key="3">
    <source>
        <dbReference type="ARBA" id="ARBA00005198"/>
    </source>
</evidence>
<keyword evidence="31" id="KW-1185">Reference proteome</keyword>
<dbReference type="PANTHER" id="PTHR43884">
    <property type="entry name" value="ACYL-COA DEHYDROGENASE"/>
    <property type="match status" value="1"/>
</dbReference>
<dbReference type="GO" id="GO:0005759">
    <property type="term" value="C:mitochondrial matrix"/>
    <property type="evidence" value="ECO:0007669"/>
    <property type="project" value="UniProtKB-SubCell"/>
</dbReference>
<dbReference type="InterPro" id="IPR037069">
    <property type="entry name" value="AcylCoA_DH/ox_N_sf"/>
</dbReference>
<comment type="pathway">
    <text evidence="3">Lipid metabolism; mitochondrial fatty acid beta-oxidation.</text>
</comment>
<dbReference type="InterPro" id="IPR009100">
    <property type="entry name" value="AcylCoA_DH/oxidase_NM_dom_sf"/>
</dbReference>
<dbReference type="PROSITE" id="PS00072">
    <property type="entry name" value="ACYL_COA_DH_1"/>
    <property type="match status" value="1"/>
</dbReference>
<evidence type="ECO:0000256" key="20">
    <source>
        <dbReference type="ARBA" id="ARBA00048235"/>
    </source>
</evidence>
<keyword evidence="10" id="KW-0809">Transit peptide</keyword>
<evidence type="ECO:0000259" key="29">
    <source>
        <dbReference type="Pfam" id="PF02770"/>
    </source>
</evidence>
<dbReference type="AlphaFoldDB" id="A0A915DGI8"/>
<evidence type="ECO:0000256" key="15">
    <source>
        <dbReference type="ARBA" id="ARBA00037895"/>
    </source>
</evidence>
<evidence type="ECO:0000256" key="4">
    <source>
        <dbReference type="ARBA" id="ARBA00009347"/>
    </source>
</evidence>
<dbReference type="GO" id="GO:0006631">
    <property type="term" value="P:fatty acid metabolic process"/>
    <property type="evidence" value="ECO:0007669"/>
    <property type="project" value="UniProtKB-KW"/>
</dbReference>
<evidence type="ECO:0000256" key="25">
    <source>
        <dbReference type="ARBA" id="ARBA00049552"/>
    </source>
</evidence>
<evidence type="ECO:0000256" key="27">
    <source>
        <dbReference type="RuleBase" id="RU362125"/>
    </source>
</evidence>
<evidence type="ECO:0000313" key="32">
    <source>
        <dbReference type="WBParaSite" id="jg19213"/>
    </source>
</evidence>
<dbReference type="SUPFAM" id="SSF56645">
    <property type="entry name" value="Acyl-CoA dehydrogenase NM domain-like"/>
    <property type="match status" value="1"/>
</dbReference>
<keyword evidence="12 27" id="KW-0560">Oxidoreductase</keyword>
<evidence type="ECO:0000256" key="23">
    <source>
        <dbReference type="ARBA" id="ARBA00049096"/>
    </source>
</evidence>
<dbReference type="Pfam" id="PF00441">
    <property type="entry name" value="Acyl-CoA_dh_1"/>
    <property type="match status" value="1"/>
</dbReference>
<dbReference type="Gene3D" id="2.40.110.10">
    <property type="entry name" value="Butyryl-CoA Dehydrogenase, subunit A, domain 2"/>
    <property type="match status" value="1"/>
</dbReference>
<dbReference type="PANTHER" id="PTHR43884:SF1">
    <property type="entry name" value="SHORT_BRANCHED CHAIN SPECIFIC ACYL-COA DEHYDROGENASE, MITOCHONDRIAL"/>
    <property type="match status" value="1"/>
</dbReference>
<proteinExistence type="inferred from homology"/>
<dbReference type="FunFam" id="2.40.110.10:FF:000001">
    <property type="entry name" value="Acyl-CoA dehydrogenase, mitochondrial"/>
    <property type="match status" value="1"/>
</dbReference>
<sequence length="424" mass="46376">MLSLVRSTFLAPTFVSKSHCVRLLSAGGHTVPRPDTDSAPPPLTQLSEEEQTLKDTVKRFSHDVVSPLVREMDQNSKMDPSIISGTFNNGFMGVEIPTEYGGPGSSFFNVVLIVEELAKVDPSVSVFVDVQNTLVAPLIMEHGTEEQKQKYLTKISTDWLGAFCLSEESSGSDAFALKTVAKEDGDDYLITGNKLWITNAGHAKFFLVMANANPSKCYRGITCFLVDRDQPGVSVGKPEDKLGIRASSTCPVYFDNVRVPKSAILGDFGKGYKMAIECLNAGRIGIGAQMIGLAQGCMDLTVPYTQQRKQFGSRLIDFQGVQHQLADLACEIEAARLLVYNAARLKESNLPYIKEAAISKLYSSNVASKVSGRCVELMGGVGFTKEYGVEKFYRDCKIGTIYEGTSNIQLNTIAKLIDAEYQQH</sequence>
<feature type="domain" description="Acyl-CoA oxidase/dehydrogenase middle" evidence="29">
    <location>
        <begin position="162"/>
        <end position="257"/>
    </location>
</feature>
<comment type="catalytic activity">
    <reaction evidence="26">
        <text>2-methylpropanoyl-CoA + oxidized [electron-transfer flavoprotein] + H(+) = 2-methylpropenoyl-CoA + reduced [electron-transfer flavoprotein]</text>
        <dbReference type="Rhea" id="RHEA:44180"/>
        <dbReference type="Rhea" id="RHEA-COMP:10685"/>
        <dbReference type="Rhea" id="RHEA-COMP:10686"/>
        <dbReference type="ChEBI" id="CHEBI:15378"/>
        <dbReference type="ChEBI" id="CHEBI:57338"/>
        <dbReference type="ChEBI" id="CHEBI:57692"/>
        <dbReference type="ChEBI" id="CHEBI:58307"/>
        <dbReference type="ChEBI" id="CHEBI:62500"/>
    </reaction>
    <physiologicalReaction direction="left-to-right" evidence="26">
        <dbReference type="Rhea" id="RHEA:44181"/>
    </physiologicalReaction>
</comment>
<evidence type="ECO:0000256" key="10">
    <source>
        <dbReference type="ARBA" id="ARBA00022946"/>
    </source>
</evidence>
<comment type="pathway">
    <text evidence="15">Amino-acid degradation; L-isoleucine degradation.</text>
</comment>
<evidence type="ECO:0000256" key="24">
    <source>
        <dbReference type="ARBA" id="ARBA00049192"/>
    </source>
</evidence>
<evidence type="ECO:0000256" key="2">
    <source>
        <dbReference type="ARBA" id="ARBA00004305"/>
    </source>
</evidence>
<comment type="subunit">
    <text evidence="5">Homotetramer.</text>
</comment>
<dbReference type="Gene3D" id="1.10.540.10">
    <property type="entry name" value="Acyl-CoA dehydrogenase/oxidase, N-terminal domain"/>
    <property type="match status" value="1"/>
</dbReference>
<keyword evidence="9" id="KW-0276">Fatty acid metabolism</keyword>
<dbReference type="GO" id="GO:0046395">
    <property type="term" value="P:carboxylic acid catabolic process"/>
    <property type="evidence" value="ECO:0007669"/>
    <property type="project" value="UniProtKB-ARBA"/>
</dbReference>
<comment type="catalytic activity">
    <reaction evidence="25">
        <text>(2S)-2-methylbutanoyl-CoA + oxidized [electron-transfer flavoprotein] + H(+) = (2E)-2-methylbut-2-enoyl-CoA + reduced [electron-transfer flavoprotein]</text>
        <dbReference type="Rhea" id="RHEA:48256"/>
        <dbReference type="Rhea" id="RHEA-COMP:10685"/>
        <dbReference type="Rhea" id="RHEA-COMP:10686"/>
        <dbReference type="ChEBI" id="CHEBI:15378"/>
        <dbReference type="ChEBI" id="CHEBI:57337"/>
        <dbReference type="ChEBI" id="CHEBI:57692"/>
        <dbReference type="ChEBI" id="CHEBI:58307"/>
        <dbReference type="ChEBI" id="CHEBI:88166"/>
    </reaction>
    <physiologicalReaction direction="left-to-right" evidence="25">
        <dbReference type="Rhea" id="RHEA:48257"/>
    </physiologicalReaction>
</comment>
<protein>
    <recommendedName>
        <fullName evidence="17">Short/branched chain specific acyl-CoA dehydrogenase, mitochondrial</fullName>
        <ecNumber evidence="16">1.3.8.5</ecNumber>
    </recommendedName>
    <alternativeName>
        <fullName evidence="19">2-methyl branched chain acyl-CoA dehydrogenase</fullName>
    </alternativeName>
    <alternativeName>
        <fullName evidence="18">2-methylbutyryl-coenzyme A dehydrogenase</fullName>
    </alternativeName>
</protein>
<reference evidence="32" key="1">
    <citation type="submission" date="2022-11" db="UniProtKB">
        <authorList>
            <consortium name="WormBaseParasite"/>
        </authorList>
    </citation>
    <scope>IDENTIFICATION</scope>
</reference>
<evidence type="ECO:0000256" key="16">
    <source>
        <dbReference type="ARBA" id="ARBA00039036"/>
    </source>
</evidence>
<accession>A0A915DGI8</accession>
<evidence type="ECO:0000259" key="30">
    <source>
        <dbReference type="Pfam" id="PF02771"/>
    </source>
</evidence>
<comment type="similarity">
    <text evidence="4 27">Belongs to the acyl-CoA dehydrogenase family.</text>
</comment>
<keyword evidence="13" id="KW-0443">Lipid metabolism</keyword>
<name>A0A915DGI8_9BILA</name>
<dbReference type="Proteomes" id="UP000887574">
    <property type="component" value="Unplaced"/>
</dbReference>
<evidence type="ECO:0000256" key="17">
    <source>
        <dbReference type="ARBA" id="ARBA00039850"/>
    </source>
</evidence>
<evidence type="ECO:0000256" key="11">
    <source>
        <dbReference type="ARBA" id="ARBA00022990"/>
    </source>
</evidence>
<feature type="domain" description="Acyl-CoA dehydrogenase/oxidase C-terminal" evidence="28">
    <location>
        <begin position="269"/>
        <end position="415"/>
    </location>
</feature>
<evidence type="ECO:0000256" key="19">
    <source>
        <dbReference type="ARBA" id="ARBA00042821"/>
    </source>
</evidence>
<dbReference type="InterPro" id="IPR036250">
    <property type="entry name" value="AcylCo_DH-like_C"/>
</dbReference>
<evidence type="ECO:0000256" key="8">
    <source>
        <dbReference type="ARBA" id="ARBA00022827"/>
    </source>
</evidence>
<dbReference type="GO" id="GO:0003853">
    <property type="term" value="F:short-chain 2-methyl fatty acyl-CoA dehydrogenase activity"/>
    <property type="evidence" value="ECO:0007669"/>
    <property type="project" value="UniProtKB-EC"/>
</dbReference>
<dbReference type="GO" id="GO:0050660">
    <property type="term" value="F:flavin adenine dinucleotide binding"/>
    <property type="evidence" value="ECO:0007669"/>
    <property type="project" value="InterPro"/>
</dbReference>
<dbReference type="Pfam" id="PF02771">
    <property type="entry name" value="Acyl-CoA_dh_N"/>
    <property type="match status" value="1"/>
</dbReference>
<evidence type="ECO:0000256" key="6">
    <source>
        <dbReference type="ARBA" id="ARBA00022553"/>
    </source>
</evidence>
<dbReference type="CDD" id="cd01158">
    <property type="entry name" value="SCAD_SBCAD"/>
    <property type="match status" value="1"/>
</dbReference>
<evidence type="ECO:0000256" key="26">
    <source>
        <dbReference type="ARBA" id="ARBA00051903"/>
    </source>
</evidence>
<dbReference type="FunFam" id="1.20.140.10:FF:000002">
    <property type="entry name" value="Acyl-CoA dehydrogenase short/branched chain"/>
    <property type="match status" value="1"/>
</dbReference>
<evidence type="ECO:0000259" key="28">
    <source>
        <dbReference type="Pfam" id="PF00441"/>
    </source>
</evidence>
<comment type="cofactor">
    <cofactor evidence="1 27">
        <name>FAD</name>
        <dbReference type="ChEBI" id="CHEBI:57692"/>
    </cofactor>
</comment>